<keyword evidence="2" id="KW-1185">Reference proteome</keyword>
<proteinExistence type="predicted"/>
<evidence type="ECO:0000313" key="2">
    <source>
        <dbReference type="Proteomes" id="UP000245119"/>
    </source>
</evidence>
<dbReference type="EMBL" id="PZQS01000012">
    <property type="protein sequence ID" value="PVD21275.1"/>
    <property type="molecule type" value="Genomic_DNA"/>
</dbReference>
<reference evidence="1 2" key="1">
    <citation type="submission" date="2018-04" db="EMBL/GenBank/DDBJ databases">
        <title>The genome of golden apple snail Pomacea canaliculata provides insight into stress tolerance and invasive adaptation.</title>
        <authorList>
            <person name="Liu C."/>
            <person name="Liu B."/>
            <person name="Ren Y."/>
            <person name="Zhang Y."/>
            <person name="Wang H."/>
            <person name="Li S."/>
            <person name="Jiang F."/>
            <person name="Yin L."/>
            <person name="Zhang G."/>
            <person name="Qian W."/>
            <person name="Fan W."/>
        </authorList>
    </citation>
    <scope>NUCLEOTIDE SEQUENCE [LARGE SCALE GENOMIC DNA]</scope>
    <source>
        <strain evidence="1">SZHN2017</strain>
        <tissue evidence="1">Muscle</tissue>
    </source>
</reference>
<name>A0A2T7NJD1_POMCA</name>
<dbReference type="OrthoDB" id="6104570at2759"/>
<sequence>MFVLAEGEANRCYNFQTGLDVNMAMKGLMTLNHLLELAACAQTEHDVMDAMVMKARHSENIAKHYLSKGLQQTVFSS</sequence>
<organism evidence="1 2">
    <name type="scientific">Pomacea canaliculata</name>
    <name type="common">Golden apple snail</name>
    <dbReference type="NCBI Taxonomy" id="400727"/>
    <lineage>
        <taxon>Eukaryota</taxon>
        <taxon>Metazoa</taxon>
        <taxon>Spiralia</taxon>
        <taxon>Lophotrochozoa</taxon>
        <taxon>Mollusca</taxon>
        <taxon>Gastropoda</taxon>
        <taxon>Caenogastropoda</taxon>
        <taxon>Architaenioglossa</taxon>
        <taxon>Ampullarioidea</taxon>
        <taxon>Ampullariidae</taxon>
        <taxon>Pomacea</taxon>
    </lineage>
</organism>
<dbReference type="AlphaFoldDB" id="A0A2T7NJD1"/>
<comment type="caution">
    <text evidence="1">The sequence shown here is derived from an EMBL/GenBank/DDBJ whole genome shotgun (WGS) entry which is preliminary data.</text>
</comment>
<gene>
    <name evidence="1" type="ORF">C0Q70_19446</name>
</gene>
<protein>
    <submittedName>
        <fullName evidence="1">Uncharacterized protein</fullName>
    </submittedName>
</protein>
<evidence type="ECO:0000313" key="1">
    <source>
        <dbReference type="EMBL" id="PVD21275.1"/>
    </source>
</evidence>
<accession>A0A2T7NJD1</accession>
<dbReference type="Proteomes" id="UP000245119">
    <property type="component" value="Linkage Group LG12"/>
</dbReference>